<reference evidence="8 9" key="1">
    <citation type="journal article" date="2011" name="Science">
        <title>The Selaginella genome identifies genetic changes associated with the evolution of vascular plants.</title>
        <authorList>
            <person name="Banks J.A."/>
            <person name="Nishiyama T."/>
            <person name="Hasebe M."/>
            <person name="Bowman J.L."/>
            <person name="Gribskov M."/>
            <person name="dePamphilis C."/>
            <person name="Albert V.A."/>
            <person name="Aono N."/>
            <person name="Aoyama T."/>
            <person name="Ambrose B.A."/>
            <person name="Ashton N.W."/>
            <person name="Axtell M.J."/>
            <person name="Barker E."/>
            <person name="Barker M.S."/>
            <person name="Bennetzen J.L."/>
            <person name="Bonawitz N.D."/>
            <person name="Chapple C."/>
            <person name="Cheng C."/>
            <person name="Correa L.G."/>
            <person name="Dacre M."/>
            <person name="DeBarry J."/>
            <person name="Dreyer I."/>
            <person name="Elias M."/>
            <person name="Engstrom E.M."/>
            <person name="Estelle M."/>
            <person name="Feng L."/>
            <person name="Finet C."/>
            <person name="Floyd S.K."/>
            <person name="Frommer W.B."/>
            <person name="Fujita T."/>
            <person name="Gramzow L."/>
            <person name="Gutensohn M."/>
            <person name="Harholt J."/>
            <person name="Hattori M."/>
            <person name="Heyl A."/>
            <person name="Hirai T."/>
            <person name="Hiwatashi Y."/>
            <person name="Ishikawa M."/>
            <person name="Iwata M."/>
            <person name="Karol K.G."/>
            <person name="Koehler B."/>
            <person name="Kolukisaoglu U."/>
            <person name="Kubo M."/>
            <person name="Kurata T."/>
            <person name="Lalonde S."/>
            <person name="Li K."/>
            <person name="Li Y."/>
            <person name="Litt A."/>
            <person name="Lyons E."/>
            <person name="Manning G."/>
            <person name="Maruyama T."/>
            <person name="Michael T.P."/>
            <person name="Mikami K."/>
            <person name="Miyazaki S."/>
            <person name="Morinaga S."/>
            <person name="Murata T."/>
            <person name="Mueller-Roeber B."/>
            <person name="Nelson D.R."/>
            <person name="Obara M."/>
            <person name="Oguri Y."/>
            <person name="Olmstead R.G."/>
            <person name="Onodera N."/>
            <person name="Petersen B.L."/>
            <person name="Pils B."/>
            <person name="Prigge M."/>
            <person name="Rensing S.A."/>
            <person name="Riano-Pachon D.M."/>
            <person name="Roberts A.W."/>
            <person name="Sato Y."/>
            <person name="Scheller H.V."/>
            <person name="Schulz B."/>
            <person name="Schulz C."/>
            <person name="Shakirov E.V."/>
            <person name="Shibagaki N."/>
            <person name="Shinohara N."/>
            <person name="Shippen D.E."/>
            <person name="Soerensen I."/>
            <person name="Sotooka R."/>
            <person name="Sugimoto N."/>
            <person name="Sugita M."/>
            <person name="Sumikawa N."/>
            <person name="Tanurdzic M."/>
            <person name="Theissen G."/>
            <person name="Ulvskov P."/>
            <person name="Wakazuki S."/>
            <person name="Weng J.K."/>
            <person name="Willats W.W."/>
            <person name="Wipf D."/>
            <person name="Wolf P.G."/>
            <person name="Yang L."/>
            <person name="Zimmer A.D."/>
            <person name="Zhu Q."/>
            <person name="Mitros T."/>
            <person name="Hellsten U."/>
            <person name="Loque D."/>
            <person name="Otillar R."/>
            <person name="Salamov A."/>
            <person name="Schmutz J."/>
            <person name="Shapiro H."/>
            <person name="Lindquist E."/>
            <person name="Lucas S."/>
            <person name="Rokhsar D."/>
            <person name="Grigoriev I.V."/>
        </authorList>
    </citation>
    <scope>NUCLEOTIDE SEQUENCE [LARGE SCALE GENOMIC DNA]</scope>
</reference>
<keyword evidence="4" id="KW-0206">Cytoskeleton</keyword>
<evidence type="ECO:0000259" key="7">
    <source>
        <dbReference type="PROSITE" id="PS51665"/>
    </source>
</evidence>
<dbReference type="GO" id="GO:0005929">
    <property type="term" value="C:cilium"/>
    <property type="evidence" value="ECO:0007669"/>
    <property type="project" value="UniProtKB-SubCell"/>
</dbReference>
<evidence type="ECO:0000256" key="1">
    <source>
        <dbReference type="ARBA" id="ARBA00004138"/>
    </source>
</evidence>
<evidence type="ECO:0000313" key="8">
    <source>
        <dbReference type="EMBL" id="EFJ29085.1"/>
    </source>
</evidence>
<evidence type="ECO:0000256" key="6">
    <source>
        <dbReference type="SAM" id="MobiDB-lite"/>
    </source>
</evidence>
<dbReference type="KEGG" id="smo:SELMODRAFT_410616"/>
<dbReference type="STRING" id="88036.D8RFA9"/>
<protein>
    <recommendedName>
        <fullName evidence="7">Enkurin domain-containing protein</fullName>
    </recommendedName>
</protein>
<keyword evidence="5" id="KW-0966">Cell projection</keyword>
<dbReference type="HOGENOM" id="CLU_1144222_0_0_1"/>
<keyword evidence="9" id="KW-1185">Reference proteome</keyword>
<evidence type="ECO:0000256" key="3">
    <source>
        <dbReference type="ARBA" id="ARBA00022490"/>
    </source>
</evidence>
<dbReference type="InterPro" id="IPR052102">
    <property type="entry name" value="Enkurin_domain-protein"/>
</dbReference>
<name>D8RFA9_SELML</name>
<dbReference type="PANTHER" id="PTHR21490">
    <property type="entry name" value="ENKURIN-RELATED"/>
    <property type="match status" value="1"/>
</dbReference>
<accession>D8RFA9</accession>
<evidence type="ECO:0000256" key="5">
    <source>
        <dbReference type="ARBA" id="ARBA00023273"/>
    </source>
</evidence>
<dbReference type="Pfam" id="PF13864">
    <property type="entry name" value="Enkurin"/>
    <property type="match status" value="1"/>
</dbReference>
<organism evidence="9">
    <name type="scientific">Selaginella moellendorffii</name>
    <name type="common">Spikemoss</name>
    <dbReference type="NCBI Taxonomy" id="88036"/>
    <lineage>
        <taxon>Eukaryota</taxon>
        <taxon>Viridiplantae</taxon>
        <taxon>Streptophyta</taxon>
        <taxon>Embryophyta</taxon>
        <taxon>Tracheophyta</taxon>
        <taxon>Lycopodiopsida</taxon>
        <taxon>Selaginellales</taxon>
        <taxon>Selaginellaceae</taxon>
        <taxon>Selaginella</taxon>
    </lineage>
</organism>
<dbReference type="PANTHER" id="PTHR21490:SF2">
    <property type="entry name" value="ENKURIN DOMAIN-CONTAINING PROTEIN 1"/>
    <property type="match status" value="1"/>
</dbReference>
<evidence type="ECO:0000313" key="9">
    <source>
        <dbReference type="Proteomes" id="UP000001514"/>
    </source>
</evidence>
<dbReference type="Gramene" id="EFJ29085">
    <property type="protein sequence ID" value="EFJ29085"/>
    <property type="gene ID" value="SELMODRAFT_410616"/>
</dbReference>
<dbReference type="GO" id="GO:0005881">
    <property type="term" value="C:cytoplasmic microtubule"/>
    <property type="evidence" value="ECO:0000318"/>
    <property type="project" value="GO_Central"/>
</dbReference>
<gene>
    <name evidence="8" type="ORF">SELMODRAFT_410616</name>
</gene>
<feature type="region of interest" description="Disordered" evidence="6">
    <location>
        <begin position="61"/>
        <end position="137"/>
    </location>
</feature>
<dbReference type="InterPro" id="IPR027012">
    <property type="entry name" value="Enkurin_dom"/>
</dbReference>
<evidence type="ECO:0000256" key="2">
    <source>
        <dbReference type="ARBA" id="ARBA00004245"/>
    </source>
</evidence>
<dbReference type="AlphaFoldDB" id="D8RFA9"/>
<feature type="domain" description="Enkurin" evidence="7">
    <location>
        <begin position="147"/>
        <end position="239"/>
    </location>
</feature>
<comment type="subcellular location">
    <subcellularLocation>
        <location evidence="1">Cell projection</location>
        <location evidence="1">Cilium</location>
    </subcellularLocation>
    <subcellularLocation>
        <location evidence="2">Cytoplasm</location>
        <location evidence="2">Cytoskeleton</location>
    </subcellularLocation>
</comment>
<proteinExistence type="predicted"/>
<dbReference type="InParanoid" id="D8RFA9"/>
<keyword evidence="3" id="KW-0963">Cytoplasm</keyword>
<dbReference type="Proteomes" id="UP000001514">
    <property type="component" value="Unassembled WGS sequence"/>
</dbReference>
<dbReference type="PROSITE" id="PS51665">
    <property type="entry name" value="ENKURIN"/>
    <property type="match status" value="1"/>
</dbReference>
<sequence length="243" mass="28167">MSTARRSRACSIRREESGKDSREILDWWSSKNNLTKNMMQRMGIRPHDHRRDNRAIISELSARSHAMKQIASEPEPPPVKPPRIRLDHPPRASVRSGETDFLSKNFKEAGVRRPPPKQKQKHETPEQKNNGNKNKESFGKIPAYLIRRKMELAFDAERKLLEEEAKSLPPGFVLMPDEEKQEVLKTLEENKVDLENKLRGLPLVIETPSLLRSKIDMDTQLRETEDAIKRFSRPKVYISLDDS</sequence>
<dbReference type="EMBL" id="GL377578">
    <property type="protein sequence ID" value="EFJ29085.1"/>
    <property type="molecule type" value="Genomic_DNA"/>
</dbReference>
<dbReference type="OMA" id="RIDYMAR"/>
<dbReference type="eggNOG" id="ENOG502QU1P">
    <property type="taxonomic scope" value="Eukaryota"/>
</dbReference>
<evidence type="ECO:0000256" key="4">
    <source>
        <dbReference type="ARBA" id="ARBA00023212"/>
    </source>
</evidence>